<organism evidence="1 2">
    <name type="scientific">Candida boidinii</name>
    <name type="common">Yeast</name>
    <dbReference type="NCBI Taxonomy" id="5477"/>
    <lineage>
        <taxon>Eukaryota</taxon>
        <taxon>Fungi</taxon>
        <taxon>Dikarya</taxon>
        <taxon>Ascomycota</taxon>
        <taxon>Saccharomycotina</taxon>
        <taxon>Pichiomycetes</taxon>
        <taxon>Pichiales</taxon>
        <taxon>Pichiaceae</taxon>
        <taxon>Ogataea</taxon>
        <taxon>Ogataea/Candida clade</taxon>
    </lineage>
</organism>
<sequence>MALHNYIYYKHQDEVANKIARPHDPRPKLMNSSCMSGSANLSNSLSNDSTESSEIPSEENLFNAKPAGKSNSEDSMNDGEVEDLRQFYSLSTSDSNLMCNDCDKQNINHIDTDLEINIEMFKQLNLNNNKFNHAKVNSSNNIDHPHHSDHRHDQNTVHTRDDSSHHGHHSHHSHQHHNQSHHDGHEDGDDMSTEIVDVNCSSCGMDLMEKKQHYSNIPPAKSSKKVLVDGKQRRLKSRFDRLKKSNRQKMEV</sequence>
<evidence type="ECO:0000313" key="1">
    <source>
        <dbReference type="EMBL" id="GMF00823.1"/>
    </source>
</evidence>
<proteinExistence type="predicted"/>
<comment type="caution">
    <text evidence="1">The sequence shown here is derived from an EMBL/GenBank/DDBJ whole genome shotgun (WGS) entry which is preliminary data.</text>
</comment>
<protein>
    <submittedName>
        <fullName evidence="1">Unnamed protein product</fullName>
    </submittedName>
</protein>
<keyword evidence="2" id="KW-1185">Reference proteome</keyword>
<name>A0ACB5U488_CANBO</name>
<dbReference type="EMBL" id="BSXV01004589">
    <property type="protein sequence ID" value="GMF00823.1"/>
    <property type="molecule type" value="Genomic_DNA"/>
</dbReference>
<dbReference type="Proteomes" id="UP001165101">
    <property type="component" value="Unassembled WGS sequence"/>
</dbReference>
<evidence type="ECO:0000313" key="2">
    <source>
        <dbReference type="Proteomes" id="UP001165101"/>
    </source>
</evidence>
<accession>A0ACB5U488</accession>
<reference evidence="1" key="1">
    <citation type="submission" date="2023-04" db="EMBL/GenBank/DDBJ databases">
        <title>Candida boidinii NBRC 1967.</title>
        <authorList>
            <person name="Ichikawa N."/>
            <person name="Sato H."/>
            <person name="Tonouchi N."/>
        </authorList>
    </citation>
    <scope>NUCLEOTIDE SEQUENCE</scope>
    <source>
        <strain evidence="1">NBRC 1967</strain>
    </source>
</reference>
<gene>
    <name evidence="1" type="ORF">Cboi01_000565900</name>
</gene>